<sequence length="129" mass="14746">MSKISKEPPKKKKAEIVKHQLFSENESDTESDEMDPPLNDESSFELDEQRSLNGFTNKCAIAHVKKRSWFTVNYEGNLFSELVINRTWLDLKSNIKKKVSETKKYESGTGGGPPLSEPEAYDDYEAKIK</sequence>
<dbReference type="AlphaFoldDB" id="A0A9P0GKB2"/>
<evidence type="ECO:0000256" key="1">
    <source>
        <dbReference type="SAM" id="MobiDB-lite"/>
    </source>
</evidence>
<feature type="compositionally biased region" description="Basic and acidic residues" evidence="1">
    <location>
        <begin position="1"/>
        <end position="18"/>
    </location>
</feature>
<feature type="compositionally biased region" description="Acidic residues" evidence="1">
    <location>
        <begin position="25"/>
        <end position="35"/>
    </location>
</feature>
<reference evidence="2" key="1">
    <citation type="submission" date="2022-01" db="EMBL/GenBank/DDBJ databases">
        <authorList>
            <person name="King R."/>
        </authorList>
    </citation>
    <scope>NUCLEOTIDE SEQUENCE</scope>
</reference>
<gene>
    <name evidence="2" type="ORF">PSYICH_LOCUS13325</name>
</gene>
<keyword evidence="3" id="KW-1185">Reference proteome</keyword>
<evidence type="ECO:0000313" key="3">
    <source>
        <dbReference type="Proteomes" id="UP001153636"/>
    </source>
</evidence>
<accession>A0A9P0GKB2</accession>
<name>A0A9P0GKB2_9CUCU</name>
<feature type="region of interest" description="Disordered" evidence="1">
    <location>
        <begin position="1"/>
        <end position="43"/>
    </location>
</feature>
<dbReference type="EMBL" id="OV651819">
    <property type="protein sequence ID" value="CAH1112851.1"/>
    <property type="molecule type" value="Genomic_DNA"/>
</dbReference>
<dbReference type="Proteomes" id="UP001153636">
    <property type="component" value="Chromosome 7"/>
</dbReference>
<evidence type="ECO:0000313" key="2">
    <source>
        <dbReference type="EMBL" id="CAH1112851.1"/>
    </source>
</evidence>
<proteinExistence type="predicted"/>
<protein>
    <submittedName>
        <fullName evidence="2">Uncharacterized protein</fullName>
    </submittedName>
</protein>
<feature type="region of interest" description="Disordered" evidence="1">
    <location>
        <begin position="99"/>
        <end position="129"/>
    </location>
</feature>
<organism evidence="2 3">
    <name type="scientific">Psylliodes chrysocephalus</name>
    <dbReference type="NCBI Taxonomy" id="3402493"/>
    <lineage>
        <taxon>Eukaryota</taxon>
        <taxon>Metazoa</taxon>
        <taxon>Ecdysozoa</taxon>
        <taxon>Arthropoda</taxon>
        <taxon>Hexapoda</taxon>
        <taxon>Insecta</taxon>
        <taxon>Pterygota</taxon>
        <taxon>Neoptera</taxon>
        <taxon>Endopterygota</taxon>
        <taxon>Coleoptera</taxon>
        <taxon>Polyphaga</taxon>
        <taxon>Cucujiformia</taxon>
        <taxon>Chrysomeloidea</taxon>
        <taxon>Chrysomelidae</taxon>
        <taxon>Galerucinae</taxon>
        <taxon>Alticini</taxon>
        <taxon>Psylliodes</taxon>
    </lineage>
</organism>